<evidence type="ECO:0000313" key="2">
    <source>
        <dbReference type="EMBL" id="KAL3309521.1"/>
    </source>
</evidence>
<protein>
    <recommendedName>
        <fullName evidence="4">Tesmin/TSO1-like CXC domain-containing protein</fullName>
    </recommendedName>
</protein>
<dbReference type="AlphaFoldDB" id="A0ABD2PSW0"/>
<evidence type="ECO:0000256" key="1">
    <source>
        <dbReference type="SAM" id="Coils"/>
    </source>
</evidence>
<evidence type="ECO:0000313" key="3">
    <source>
        <dbReference type="Proteomes" id="UP001626550"/>
    </source>
</evidence>
<organism evidence="2 3">
    <name type="scientific">Cichlidogyrus casuarinus</name>
    <dbReference type="NCBI Taxonomy" id="1844966"/>
    <lineage>
        <taxon>Eukaryota</taxon>
        <taxon>Metazoa</taxon>
        <taxon>Spiralia</taxon>
        <taxon>Lophotrochozoa</taxon>
        <taxon>Platyhelminthes</taxon>
        <taxon>Monogenea</taxon>
        <taxon>Monopisthocotylea</taxon>
        <taxon>Dactylogyridea</taxon>
        <taxon>Ancyrocephalidae</taxon>
        <taxon>Cichlidogyrus</taxon>
    </lineage>
</organism>
<accession>A0ABD2PSW0</accession>
<dbReference type="EMBL" id="JBJKFK010003824">
    <property type="protein sequence ID" value="KAL3309521.1"/>
    <property type="molecule type" value="Genomic_DNA"/>
</dbReference>
<reference evidence="2 3" key="1">
    <citation type="submission" date="2024-11" db="EMBL/GenBank/DDBJ databases">
        <title>Adaptive evolution of stress response genes in parasites aligns with host niche diversity.</title>
        <authorList>
            <person name="Hahn C."/>
            <person name="Resl P."/>
        </authorList>
    </citation>
    <scope>NUCLEOTIDE SEQUENCE [LARGE SCALE GENOMIC DNA]</scope>
    <source>
        <strain evidence="2">EGGRZ-B1_66</strain>
        <tissue evidence="2">Body</tissue>
    </source>
</reference>
<name>A0ABD2PSW0_9PLAT</name>
<evidence type="ECO:0008006" key="4">
    <source>
        <dbReference type="Google" id="ProtNLM"/>
    </source>
</evidence>
<comment type="caution">
    <text evidence="2">The sequence shown here is derived from an EMBL/GenBank/DDBJ whole genome shotgun (WGS) entry which is preliminary data.</text>
</comment>
<dbReference type="Proteomes" id="UP001626550">
    <property type="component" value="Unassembled WGS sequence"/>
</dbReference>
<proteinExistence type="predicted"/>
<sequence length="260" mass="30287">MQKTQKLASVEWTEQTELSTEVAVREANRADCVFESFMEQVDRKLNAGVEVQRTKIRMLHMEQNVEKFRDLLTKVPHSDTETETRIRSLLSKHESELAQLKDQDAENSRISTSTLFRSEAERTTDQQSLQGQLSVLSEQLQVTEQQLKKERHLREMAEEEIGRLTRQLQMRSSCDWEEVLNDPDYMPSAVKNKKHPCRCQGTCDSRLCLCFRNGTPCSISNTRKCFCDPDKCYNIRSMPMRNSESSVITRLRRKQSNFNL</sequence>
<gene>
    <name evidence="2" type="ORF">Ciccas_011930</name>
</gene>
<keyword evidence="1" id="KW-0175">Coiled coil</keyword>
<keyword evidence="3" id="KW-1185">Reference proteome</keyword>
<feature type="coiled-coil region" evidence="1">
    <location>
        <begin position="83"/>
        <end position="167"/>
    </location>
</feature>